<dbReference type="InterPro" id="IPR001734">
    <property type="entry name" value="Na/solute_symporter"/>
</dbReference>
<keyword evidence="5 7" id="KW-0472">Membrane</keyword>
<evidence type="ECO:0000313" key="9">
    <source>
        <dbReference type="Proteomes" id="UP001209257"/>
    </source>
</evidence>
<dbReference type="Proteomes" id="UP001209257">
    <property type="component" value="Unassembled WGS sequence"/>
</dbReference>
<gene>
    <name evidence="8" type="ORF">OCL06_08845</name>
</gene>
<reference evidence="9" key="1">
    <citation type="submission" date="2023-07" db="EMBL/GenBank/DDBJ databases">
        <title>Study on multiphase classification of strain Alteromonas salexigens isolated from the Yellow Sea.</title>
        <authorList>
            <person name="Sun L."/>
        </authorList>
    </citation>
    <scope>NUCLEOTIDE SEQUENCE [LARGE SCALE GENOMIC DNA]</scope>
    <source>
        <strain evidence="9">ASW11-19</strain>
    </source>
</reference>
<feature type="transmembrane region" description="Helical" evidence="7">
    <location>
        <begin position="499"/>
        <end position="519"/>
    </location>
</feature>
<proteinExistence type="inferred from homology"/>
<evidence type="ECO:0000256" key="6">
    <source>
        <dbReference type="RuleBase" id="RU362091"/>
    </source>
</evidence>
<feature type="transmembrane region" description="Helical" evidence="7">
    <location>
        <begin position="241"/>
        <end position="261"/>
    </location>
</feature>
<dbReference type="Pfam" id="PF00474">
    <property type="entry name" value="SSF"/>
    <property type="match status" value="1"/>
</dbReference>
<feature type="transmembrane region" description="Helical" evidence="7">
    <location>
        <begin position="375"/>
        <end position="396"/>
    </location>
</feature>
<name>A0ABT2VN80_9ALTE</name>
<feature type="transmembrane region" description="Helical" evidence="7">
    <location>
        <begin position="186"/>
        <end position="206"/>
    </location>
</feature>
<dbReference type="PROSITE" id="PS50283">
    <property type="entry name" value="NA_SOLUT_SYMP_3"/>
    <property type="match status" value="1"/>
</dbReference>
<dbReference type="PANTHER" id="PTHR11819">
    <property type="entry name" value="SOLUTE CARRIER FAMILY 5"/>
    <property type="match status" value="1"/>
</dbReference>
<evidence type="ECO:0000256" key="7">
    <source>
        <dbReference type="SAM" id="Phobius"/>
    </source>
</evidence>
<dbReference type="RefSeq" id="WP_262993583.1">
    <property type="nucleotide sequence ID" value="NZ_JAOTJC010000007.1"/>
</dbReference>
<comment type="subcellular location">
    <subcellularLocation>
        <location evidence="1">Membrane</location>
        <topology evidence="1">Multi-pass membrane protein</topology>
    </subcellularLocation>
</comment>
<evidence type="ECO:0000256" key="2">
    <source>
        <dbReference type="ARBA" id="ARBA00006434"/>
    </source>
</evidence>
<keyword evidence="9" id="KW-1185">Reference proteome</keyword>
<dbReference type="NCBIfam" id="TIGR00813">
    <property type="entry name" value="sss"/>
    <property type="match status" value="1"/>
</dbReference>
<comment type="caution">
    <text evidence="8">The sequence shown here is derived from an EMBL/GenBank/DDBJ whole genome shotgun (WGS) entry which is preliminary data.</text>
</comment>
<accession>A0ABT2VN80</accession>
<keyword evidence="3 7" id="KW-0812">Transmembrane</keyword>
<feature type="transmembrane region" description="Helical" evidence="7">
    <location>
        <begin position="282"/>
        <end position="306"/>
    </location>
</feature>
<evidence type="ECO:0000256" key="1">
    <source>
        <dbReference type="ARBA" id="ARBA00004141"/>
    </source>
</evidence>
<dbReference type="InterPro" id="IPR038377">
    <property type="entry name" value="Na/Glc_symporter_sf"/>
</dbReference>
<feature type="transmembrane region" description="Helical" evidence="7">
    <location>
        <begin position="461"/>
        <end position="478"/>
    </location>
</feature>
<evidence type="ECO:0000256" key="5">
    <source>
        <dbReference type="ARBA" id="ARBA00023136"/>
    </source>
</evidence>
<feature type="transmembrane region" description="Helical" evidence="7">
    <location>
        <begin position="157"/>
        <end position="174"/>
    </location>
</feature>
<evidence type="ECO:0000256" key="3">
    <source>
        <dbReference type="ARBA" id="ARBA00022692"/>
    </source>
</evidence>
<dbReference type="Gene3D" id="1.20.1730.10">
    <property type="entry name" value="Sodium/glucose cotransporter"/>
    <property type="match status" value="1"/>
</dbReference>
<comment type="similarity">
    <text evidence="2 6">Belongs to the sodium:solute symporter (SSF) (TC 2.A.21) family.</text>
</comment>
<evidence type="ECO:0000256" key="4">
    <source>
        <dbReference type="ARBA" id="ARBA00022989"/>
    </source>
</evidence>
<dbReference type="PANTHER" id="PTHR11819:SF195">
    <property type="entry name" value="SODIUM_GLUCOSE COTRANSPORTER 4"/>
    <property type="match status" value="1"/>
</dbReference>
<keyword evidence="4 7" id="KW-1133">Transmembrane helix</keyword>
<feature type="transmembrane region" description="Helical" evidence="7">
    <location>
        <begin position="6"/>
        <end position="26"/>
    </location>
</feature>
<dbReference type="CDD" id="cd10325">
    <property type="entry name" value="SLC5sbd_vSGLT"/>
    <property type="match status" value="1"/>
</dbReference>
<feature type="transmembrane region" description="Helical" evidence="7">
    <location>
        <begin position="123"/>
        <end position="145"/>
    </location>
</feature>
<dbReference type="EMBL" id="JAOTJC010000007">
    <property type="protein sequence ID" value="MCU7554704.1"/>
    <property type="molecule type" value="Genomic_DNA"/>
</dbReference>
<feature type="transmembrane region" description="Helical" evidence="7">
    <location>
        <begin position="326"/>
        <end position="355"/>
    </location>
</feature>
<feature type="transmembrane region" description="Helical" evidence="7">
    <location>
        <begin position="433"/>
        <end position="455"/>
    </location>
</feature>
<feature type="transmembrane region" description="Helical" evidence="7">
    <location>
        <begin position="82"/>
        <end position="102"/>
    </location>
</feature>
<evidence type="ECO:0000313" key="8">
    <source>
        <dbReference type="EMBL" id="MCU7554704.1"/>
    </source>
</evidence>
<organism evidence="8 9">
    <name type="scientific">Alteromonas salexigens</name>
    <dbReference type="NCBI Taxonomy" id="2982530"/>
    <lineage>
        <taxon>Bacteria</taxon>
        <taxon>Pseudomonadati</taxon>
        <taxon>Pseudomonadota</taxon>
        <taxon>Gammaproteobacteria</taxon>
        <taxon>Alteromonadales</taxon>
        <taxon>Alteromonadaceae</taxon>
        <taxon>Alteromonas/Salinimonas group</taxon>
        <taxon>Alteromonas</taxon>
    </lineage>
</organism>
<protein>
    <submittedName>
        <fullName evidence="8">Sodium/sugar symporter</fullName>
    </submittedName>
</protein>
<feature type="transmembrane region" description="Helical" evidence="7">
    <location>
        <begin position="38"/>
        <end position="62"/>
    </location>
</feature>
<sequence>MQLATLDIALFVIYVVALIGIAWWVSREKQGHDKDTNDYFLAGSSLPWWAIGASLIAANISAEQIIGMSGSGYQIGLAIASYEWMAAITLIIVGKFFLPIFLKHKIYTMPQFLEERYDHRVRKVMAVFWLGVYVFVNLTAVLWLGALAINTIAGVDMVYGMIFLGAFSLAYSLYGGLKAVAMTDIIQVVLLVFGGLFLSYTALNLISDGNGPWQGFLTLTDQLPGKFDMILSEDNPHYMDLPGLSVLIGGMWIMNLSYWGFNQYIIQRTLAAKSVAEAQKGIVFAAFLKLLMPLIVVLPGIAAVLLVPDLQRPDQAYPSMMTLMPIGLKGIIFAALVAAIVSSLASMTNSVSTIFTMDIYKDKRPNETQHHYVKVGRIVSVLSLIIAMVAAKPLLGQFDQAFQYIQEFTGFFTPGICALFILGMFWKRTTANGGLVAALGSFFFSLLLWLFWPALPFIDRVGLVFLLCVGLAVIVSLSEKAGKHEHAIELNEVNFKTTSGFNMASLAVVLLLVAFYTTWW</sequence>
<feature type="transmembrane region" description="Helical" evidence="7">
    <location>
        <begin position="408"/>
        <end position="426"/>
    </location>
</feature>